<sequence length="530" mass="60673">MDKIQRKQQIMVEEAEKLTKKVAGNASKVQQAKKESVLRRAVYNTIVELMDTVDEDTLLQKLNNLDVSSWWEVVEERFLSHLCGFPTCSNIVEMKPMSIYRIDRKQMKIFERCTQKQKFCSKDCFLRSAYVLSQLAEEPLWIRGYRQQRTFNLNPPPSQQKAHQPEAKEIKEIKFIKEKVITKLADLHIGESADTEDERSDEEEANVGSIEEDRVWRASRQRCNDSSPMRVSKNHLAEKDIVKEEKVTHESGDPLAEHFSNKDNDAQISSSDLARDRNRIKHDAHVESPSSPSTASTHEDEAMLNAEEKLARIRAKYSPKKIKRAPVIVEAKPLDLSLKAKVADTAFEDFEKIAKEWVGDATIAYLQRRGTVDFFDDDALSEAETLMMQFYLGDRAKPSNDHFADMVLPRVDRYDQTIARRDVLIEALSTSWRMLEHEINAEGCARKAFPLITTFTLTADNVNIDKCEARVAVAFIFRLVAHCDSELLEEYFPSEGCVSASFANYLEAIDLPLKVFNRMITHVMGRLTSA</sequence>
<evidence type="ECO:0000256" key="1">
    <source>
        <dbReference type="ARBA" id="ARBA00004123"/>
    </source>
</evidence>
<proteinExistence type="inferred from homology"/>
<evidence type="ECO:0000256" key="12">
    <source>
        <dbReference type="RuleBase" id="RU367080"/>
    </source>
</evidence>
<evidence type="ECO:0000256" key="4">
    <source>
        <dbReference type="ARBA" id="ARBA00022771"/>
    </source>
</evidence>
<evidence type="ECO:0000313" key="16">
    <source>
        <dbReference type="Proteomes" id="UP000036681"/>
    </source>
</evidence>
<keyword evidence="3 12" id="KW-0479">Metal-binding</keyword>
<feature type="compositionally biased region" description="Basic and acidic residues" evidence="14">
    <location>
        <begin position="245"/>
        <end position="265"/>
    </location>
</feature>
<evidence type="ECO:0000256" key="2">
    <source>
        <dbReference type="ARBA" id="ARBA00005676"/>
    </source>
</evidence>
<feature type="compositionally biased region" description="Acidic residues" evidence="14">
    <location>
        <begin position="193"/>
        <end position="205"/>
    </location>
</feature>
<evidence type="ECO:0000256" key="3">
    <source>
        <dbReference type="ARBA" id="ARBA00022723"/>
    </source>
</evidence>
<keyword evidence="7 12" id="KW-0904">Protein phosphatase</keyword>
<dbReference type="InterPro" id="IPR039693">
    <property type="entry name" value="Rtr1/RPAP2"/>
</dbReference>
<evidence type="ECO:0000256" key="8">
    <source>
        <dbReference type="ARBA" id="ARBA00023242"/>
    </source>
</evidence>
<dbReference type="PANTHER" id="PTHR14732">
    <property type="entry name" value="RNA POLYMERASE II SUBUNIT B1 CTD PHOSPHATASE RPAP2-RELATED"/>
    <property type="match status" value="1"/>
</dbReference>
<dbReference type="InterPro" id="IPR038534">
    <property type="entry name" value="Rtr1/RPAP2_sf"/>
</dbReference>
<comment type="similarity">
    <text evidence="2 11 12">Belongs to the RPAP2 family.</text>
</comment>
<evidence type="ECO:0000256" key="9">
    <source>
        <dbReference type="ARBA" id="ARBA00047761"/>
    </source>
</evidence>
<dbReference type="PROSITE" id="PS51479">
    <property type="entry name" value="ZF_RTR1"/>
    <property type="match status" value="1"/>
</dbReference>
<dbReference type="AlphaFoldDB" id="A0A9J2PNA9"/>
<feature type="coiled-coil region" evidence="13">
    <location>
        <begin position="1"/>
        <end position="35"/>
    </location>
</feature>
<dbReference type="GO" id="GO:0043175">
    <property type="term" value="F:RNA polymerase core enzyme binding"/>
    <property type="evidence" value="ECO:0007669"/>
    <property type="project" value="UniProtKB-UniRule"/>
</dbReference>
<evidence type="ECO:0000256" key="14">
    <source>
        <dbReference type="SAM" id="MobiDB-lite"/>
    </source>
</evidence>
<keyword evidence="6 12" id="KW-0862">Zinc</keyword>
<dbReference type="EC" id="3.1.3.16" evidence="12"/>
<comment type="function">
    <text evidence="12">Putative RNA polymerase II subunit B1 C-terminal domain (CTD) phosphatase involved in RNA polymerase II transcription regulation.</text>
</comment>
<dbReference type="WBParaSite" id="ALUE_0001083401-mRNA-1">
    <property type="protein sequence ID" value="ALUE_0001083401-mRNA-1"/>
    <property type="gene ID" value="ALUE_0001083401"/>
</dbReference>
<keyword evidence="5 12" id="KW-0378">Hydrolase</keyword>
<protein>
    <recommendedName>
        <fullName evidence="12">RNA polymerase II subunit B1 CTD phosphatase RPAP2 homolog</fullName>
        <ecNumber evidence="12">3.1.3.16</ecNumber>
    </recommendedName>
</protein>
<dbReference type="PANTHER" id="PTHR14732:SF0">
    <property type="entry name" value="RNA POLYMERASE II SUBUNIT B1 CTD PHOSPHATASE RPAP2-RELATED"/>
    <property type="match status" value="1"/>
</dbReference>
<organism evidence="16 17">
    <name type="scientific">Ascaris lumbricoides</name>
    <name type="common">Giant roundworm</name>
    <dbReference type="NCBI Taxonomy" id="6252"/>
    <lineage>
        <taxon>Eukaryota</taxon>
        <taxon>Metazoa</taxon>
        <taxon>Ecdysozoa</taxon>
        <taxon>Nematoda</taxon>
        <taxon>Chromadorea</taxon>
        <taxon>Rhabditida</taxon>
        <taxon>Spirurina</taxon>
        <taxon>Ascaridomorpha</taxon>
        <taxon>Ascaridoidea</taxon>
        <taxon>Ascarididae</taxon>
        <taxon>Ascaris</taxon>
    </lineage>
</organism>
<accession>A0A9J2PNA9</accession>
<evidence type="ECO:0000256" key="10">
    <source>
        <dbReference type="ARBA" id="ARBA00048336"/>
    </source>
</evidence>
<dbReference type="GO" id="GO:0005634">
    <property type="term" value="C:nucleus"/>
    <property type="evidence" value="ECO:0007669"/>
    <property type="project" value="UniProtKB-SubCell"/>
</dbReference>
<dbReference type="InterPro" id="IPR007308">
    <property type="entry name" value="Rtr1/RPAP2_dom"/>
</dbReference>
<comment type="subcellular location">
    <subcellularLocation>
        <location evidence="1 12">Nucleus</location>
    </subcellularLocation>
</comment>
<dbReference type="GO" id="GO:0008270">
    <property type="term" value="F:zinc ion binding"/>
    <property type="evidence" value="ECO:0007669"/>
    <property type="project" value="UniProtKB-KW"/>
</dbReference>
<dbReference type="Pfam" id="PF04181">
    <property type="entry name" value="RPAP2_Rtr1"/>
    <property type="match status" value="1"/>
</dbReference>
<evidence type="ECO:0000256" key="6">
    <source>
        <dbReference type="ARBA" id="ARBA00022833"/>
    </source>
</evidence>
<evidence type="ECO:0000256" key="11">
    <source>
        <dbReference type="PROSITE-ProRule" id="PRU00812"/>
    </source>
</evidence>
<evidence type="ECO:0000256" key="5">
    <source>
        <dbReference type="ARBA" id="ARBA00022801"/>
    </source>
</evidence>
<dbReference type="Proteomes" id="UP000036681">
    <property type="component" value="Unplaced"/>
</dbReference>
<evidence type="ECO:0000256" key="13">
    <source>
        <dbReference type="SAM" id="Coils"/>
    </source>
</evidence>
<keyword evidence="13" id="KW-0175">Coiled coil</keyword>
<evidence type="ECO:0000259" key="15">
    <source>
        <dbReference type="PROSITE" id="PS51479"/>
    </source>
</evidence>
<keyword evidence="16" id="KW-1185">Reference proteome</keyword>
<feature type="domain" description="RTR1-type" evidence="15">
    <location>
        <begin position="60"/>
        <end position="144"/>
    </location>
</feature>
<evidence type="ECO:0000313" key="17">
    <source>
        <dbReference type="WBParaSite" id="ALUE_0001083401-mRNA-1"/>
    </source>
</evidence>
<evidence type="ECO:0000256" key="7">
    <source>
        <dbReference type="ARBA" id="ARBA00022912"/>
    </source>
</evidence>
<feature type="region of interest" description="Disordered" evidence="14">
    <location>
        <begin position="245"/>
        <end position="268"/>
    </location>
</feature>
<name>A0A9J2PNA9_ASCLU</name>
<dbReference type="GO" id="GO:0008420">
    <property type="term" value="F:RNA polymerase II CTD heptapeptide repeat phosphatase activity"/>
    <property type="evidence" value="ECO:0007669"/>
    <property type="project" value="UniProtKB-UniRule"/>
</dbReference>
<comment type="catalytic activity">
    <reaction evidence="10 12">
        <text>O-phospho-L-threonyl-[protein] + H2O = L-threonyl-[protein] + phosphate</text>
        <dbReference type="Rhea" id="RHEA:47004"/>
        <dbReference type="Rhea" id="RHEA-COMP:11060"/>
        <dbReference type="Rhea" id="RHEA-COMP:11605"/>
        <dbReference type="ChEBI" id="CHEBI:15377"/>
        <dbReference type="ChEBI" id="CHEBI:30013"/>
        <dbReference type="ChEBI" id="CHEBI:43474"/>
        <dbReference type="ChEBI" id="CHEBI:61977"/>
        <dbReference type="EC" id="3.1.3.16"/>
    </reaction>
</comment>
<comment type="catalytic activity">
    <reaction evidence="9 12">
        <text>O-phospho-L-seryl-[protein] + H2O = L-seryl-[protein] + phosphate</text>
        <dbReference type="Rhea" id="RHEA:20629"/>
        <dbReference type="Rhea" id="RHEA-COMP:9863"/>
        <dbReference type="Rhea" id="RHEA-COMP:11604"/>
        <dbReference type="ChEBI" id="CHEBI:15377"/>
        <dbReference type="ChEBI" id="CHEBI:29999"/>
        <dbReference type="ChEBI" id="CHEBI:43474"/>
        <dbReference type="ChEBI" id="CHEBI:83421"/>
        <dbReference type="EC" id="3.1.3.16"/>
    </reaction>
</comment>
<dbReference type="Gene3D" id="1.25.40.820">
    <property type="match status" value="1"/>
</dbReference>
<keyword evidence="4 12" id="KW-0863">Zinc-finger</keyword>
<dbReference type="GO" id="GO:0005737">
    <property type="term" value="C:cytoplasm"/>
    <property type="evidence" value="ECO:0007669"/>
    <property type="project" value="TreeGrafter"/>
</dbReference>
<keyword evidence="8 12" id="KW-0539">Nucleus</keyword>
<reference evidence="17" key="1">
    <citation type="submission" date="2023-03" db="UniProtKB">
        <authorList>
            <consortium name="WormBaseParasite"/>
        </authorList>
    </citation>
    <scope>IDENTIFICATION</scope>
</reference>
<feature type="region of interest" description="Disordered" evidence="14">
    <location>
        <begin position="191"/>
        <end position="212"/>
    </location>
</feature>